<sequence length="844" mass="94908">MLRSPVGIQVGNISLTSGDILHTLEHLMDSDSAASLLNPADKQNVPKAINLIQSLHEISSKTLHDIIPSILGRMKGAAFIANVLSYFLFPFIDVQMTLLEQLSSLSTYSHLITALYRMHRLGFLTSALLADSQAIVKSIIFNIVQLQLIDPDINYYILFEGTDRLENVFSHARTQDHARNFDILQLAQKLSISAEIDAIFQRYPDLDRGHIHRNLVNARGVDHINPKSWLGNVHVRNVNIQQEYLTGVEKANQLMIKQFGHALGYTNFDALFSDPEMDHLHPGGTYVGFKSSEEDEEDEDEEDEGACTGNLLQISAGDNEFEDARDVIDIDADAINTDAEDLNPSIQKEQLHYLTVNGHNFYLPTLVKEFLSADKERCQLSTVRGLRACGVKIAQSLRGTMDGINSSGDDQSSEGHIKAGDLGAVLVHVDHGICMAVIEVLNFRQGSSKINLSSVDIDDLDESGSKAVSLAIQFLEILPQNETGNETKLDIEWWWSKKYVQIQDSKDKTFQMRKFALWIPGIIFHLLAPNVCYDGDDNAEDGDENAPTPTWSLQTSELRETFNCAWNEMDPDSENIVENIKSLPEIPITSQLNGLPYKLYDSTPQFYLAKDDLPVLLKLTKISSTTKVDCCLCKKTLPLQNMRNHVRIHLLKAWYNIVEKGVDKVENNACGWCRLQSTGCETHISMSSSKITTMSNCKYHYKEMKYSKAAEYSDRSPCTNVPIHCALCPIDSNGAMMMIWKYNLKYHLDTTHIPDTGERPTLPLELIVTSHITREEELKMGIEPKETDYYRASEGIPNSDDIEEMVRDDREGRKRGVSDVSVSTTYSESHQPSPSKTMHRYPEA</sequence>
<comment type="caution">
    <text evidence="2">The sequence shown here is derived from an EMBL/GenBank/DDBJ whole genome shotgun (WGS) entry which is preliminary data.</text>
</comment>
<evidence type="ECO:0000313" key="3">
    <source>
        <dbReference type="Proteomes" id="UP000724874"/>
    </source>
</evidence>
<dbReference type="OrthoDB" id="3048541at2759"/>
<dbReference type="AlphaFoldDB" id="A0A9P5TN62"/>
<organism evidence="2 3">
    <name type="scientific">Gymnopilus junonius</name>
    <name type="common">Spectacular rustgill mushroom</name>
    <name type="synonym">Gymnopilus spectabilis subsp. junonius</name>
    <dbReference type="NCBI Taxonomy" id="109634"/>
    <lineage>
        <taxon>Eukaryota</taxon>
        <taxon>Fungi</taxon>
        <taxon>Dikarya</taxon>
        <taxon>Basidiomycota</taxon>
        <taxon>Agaricomycotina</taxon>
        <taxon>Agaricomycetes</taxon>
        <taxon>Agaricomycetidae</taxon>
        <taxon>Agaricales</taxon>
        <taxon>Agaricineae</taxon>
        <taxon>Hymenogastraceae</taxon>
        <taxon>Gymnopilus</taxon>
    </lineage>
</organism>
<keyword evidence="3" id="KW-1185">Reference proteome</keyword>
<feature type="compositionally biased region" description="Basic and acidic residues" evidence="1">
    <location>
        <begin position="804"/>
        <end position="817"/>
    </location>
</feature>
<reference evidence="2" key="1">
    <citation type="submission" date="2020-11" db="EMBL/GenBank/DDBJ databases">
        <authorList>
            <consortium name="DOE Joint Genome Institute"/>
            <person name="Ahrendt S."/>
            <person name="Riley R."/>
            <person name="Andreopoulos W."/>
            <person name="LaButti K."/>
            <person name="Pangilinan J."/>
            <person name="Ruiz-duenas F.J."/>
            <person name="Barrasa J.M."/>
            <person name="Sanchez-Garcia M."/>
            <person name="Camarero S."/>
            <person name="Miyauchi S."/>
            <person name="Serrano A."/>
            <person name="Linde D."/>
            <person name="Babiker R."/>
            <person name="Drula E."/>
            <person name="Ayuso-Fernandez I."/>
            <person name="Pacheco R."/>
            <person name="Padilla G."/>
            <person name="Ferreira P."/>
            <person name="Barriuso J."/>
            <person name="Kellner H."/>
            <person name="Castanera R."/>
            <person name="Alfaro M."/>
            <person name="Ramirez L."/>
            <person name="Pisabarro A.G."/>
            <person name="Kuo A."/>
            <person name="Tritt A."/>
            <person name="Lipzen A."/>
            <person name="He G."/>
            <person name="Yan M."/>
            <person name="Ng V."/>
            <person name="Cullen D."/>
            <person name="Martin F."/>
            <person name="Rosso M.-N."/>
            <person name="Henrissat B."/>
            <person name="Hibbett D."/>
            <person name="Martinez A.T."/>
            <person name="Grigoriev I.V."/>
        </authorList>
    </citation>
    <scope>NUCLEOTIDE SEQUENCE</scope>
    <source>
        <strain evidence="2">AH 44721</strain>
    </source>
</reference>
<protein>
    <submittedName>
        <fullName evidence="2">Uncharacterized protein</fullName>
    </submittedName>
</protein>
<accession>A0A9P5TN62</accession>
<dbReference type="Proteomes" id="UP000724874">
    <property type="component" value="Unassembled WGS sequence"/>
</dbReference>
<dbReference type="EMBL" id="JADNYJ010000037">
    <property type="protein sequence ID" value="KAF8902265.1"/>
    <property type="molecule type" value="Genomic_DNA"/>
</dbReference>
<evidence type="ECO:0000313" key="2">
    <source>
        <dbReference type="EMBL" id="KAF8902265.1"/>
    </source>
</evidence>
<proteinExistence type="predicted"/>
<name>A0A9P5TN62_GYMJU</name>
<evidence type="ECO:0000256" key="1">
    <source>
        <dbReference type="SAM" id="MobiDB-lite"/>
    </source>
</evidence>
<feature type="region of interest" description="Disordered" evidence="1">
    <location>
        <begin position="789"/>
        <end position="844"/>
    </location>
</feature>
<gene>
    <name evidence="2" type="ORF">CPB84DRAFT_1824389</name>
</gene>
<feature type="compositionally biased region" description="Polar residues" evidence="1">
    <location>
        <begin position="820"/>
        <end position="836"/>
    </location>
</feature>